<name>A0A9Q1QHH8_9CARY</name>
<comment type="caution">
    <text evidence="1">The sequence shown here is derived from an EMBL/GenBank/DDBJ whole genome shotgun (WGS) entry which is preliminary data.</text>
</comment>
<organism evidence="1 2">
    <name type="scientific">Carnegiea gigantea</name>
    <dbReference type="NCBI Taxonomy" id="171969"/>
    <lineage>
        <taxon>Eukaryota</taxon>
        <taxon>Viridiplantae</taxon>
        <taxon>Streptophyta</taxon>
        <taxon>Embryophyta</taxon>
        <taxon>Tracheophyta</taxon>
        <taxon>Spermatophyta</taxon>
        <taxon>Magnoliopsida</taxon>
        <taxon>eudicotyledons</taxon>
        <taxon>Gunneridae</taxon>
        <taxon>Pentapetalae</taxon>
        <taxon>Caryophyllales</taxon>
        <taxon>Cactineae</taxon>
        <taxon>Cactaceae</taxon>
        <taxon>Cactoideae</taxon>
        <taxon>Echinocereeae</taxon>
        <taxon>Carnegiea</taxon>
    </lineage>
</organism>
<evidence type="ECO:0000313" key="2">
    <source>
        <dbReference type="Proteomes" id="UP001153076"/>
    </source>
</evidence>
<proteinExistence type="predicted"/>
<dbReference type="EMBL" id="JAKOGI010000149">
    <property type="protein sequence ID" value="KAJ8441989.1"/>
    <property type="molecule type" value="Genomic_DNA"/>
</dbReference>
<evidence type="ECO:0000313" key="1">
    <source>
        <dbReference type="EMBL" id="KAJ8441989.1"/>
    </source>
</evidence>
<sequence>MANPKKAARTVQKVFNSRDKLATDRVTVFCTGTNPNFYSSYLHHQGVVSSGGWQFIRGCQHDRLKVGVDKGTQTGIAFSSMMAYPQHYIEVGSTIILIFRLSTGNFMSLDEQLSSQTSSYSKVPALSERAMILIKWATVPKKRAIGQHPGTFERLTFGFCRV</sequence>
<dbReference type="AlphaFoldDB" id="A0A9Q1QHH8"/>
<accession>A0A9Q1QHH8</accession>
<keyword evidence="2" id="KW-1185">Reference proteome</keyword>
<dbReference type="Proteomes" id="UP001153076">
    <property type="component" value="Unassembled WGS sequence"/>
</dbReference>
<protein>
    <submittedName>
        <fullName evidence="1">Uncharacterized protein</fullName>
    </submittedName>
</protein>
<reference evidence="1" key="1">
    <citation type="submission" date="2022-04" db="EMBL/GenBank/DDBJ databases">
        <title>Carnegiea gigantea Genome sequencing and assembly v2.</title>
        <authorList>
            <person name="Copetti D."/>
            <person name="Sanderson M.J."/>
            <person name="Burquez A."/>
            <person name="Wojciechowski M.F."/>
        </authorList>
    </citation>
    <scope>NUCLEOTIDE SEQUENCE</scope>
    <source>
        <strain evidence="1">SGP5-SGP5p</strain>
        <tissue evidence="1">Aerial part</tissue>
    </source>
</reference>
<gene>
    <name evidence="1" type="ORF">Cgig2_020134</name>
</gene>